<dbReference type="Proteomes" id="UP000234681">
    <property type="component" value="Chromosome 5"/>
</dbReference>
<evidence type="ECO:0000313" key="1">
    <source>
        <dbReference type="EMBL" id="EDL98486.1"/>
    </source>
</evidence>
<gene>
    <name evidence="1" type="ORF">rCG_54805</name>
</gene>
<protein>
    <submittedName>
        <fullName evidence="1">RCG54805</fullName>
    </submittedName>
</protein>
<reference evidence="2" key="1">
    <citation type="submission" date="2005-09" db="EMBL/GenBank/DDBJ databases">
        <authorList>
            <person name="Mural R.J."/>
            <person name="Li P.W."/>
            <person name="Adams M.D."/>
            <person name="Amanatides P.G."/>
            <person name="Baden-Tillson H."/>
            <person name="Barnstead M."/>
            <person name="Chin S.H."/>
            <person name="Dew I."/>
            <person name="Evans C.A."/>
            <person name="Ferriera S."/>
            <person name="Flanigan M."/>
            <person name="Fosler C."/>
            <person name="Glodek A."/>
            <person name="Gu Z."/>
            <person name="Holt R.A."/>
            <person name="Jennings D."/>
            <person name="Kraft C.L."/>
            <person name="Lu F."/>
            <person name="Nguyen T."/>
            <person name="Nusskern D.R."/>
            <person name="Pfannkoch C.M."/>
            <person name="Sitter C."/>
            <person name="Sutton G.G."/>
            <person name="Venter J.C."/>
            <person name="Wang Z."/>
            <person name="Woodage T."/>
            <person name="Zheng X.H."/>
            <person name="Zhong F."/>
        </authorList>
    </citation>
    <scope>NUCLEOTIDE SEQUENCE [LARGE SCALE GENOMIC DNA]</scope>
    <source>
        <strain>BN</strain>
        <strain evidence="2">Sprague-Dawley</strain>
    </source>
</reference>
<sequence length="28" mass="3299">MRGKECCSYKRTVLTEVHRGQRDFHSSS</sequence>
<dbReference type="EMBL" id="CH473962">
    <property type="protein sequence ID" value="EDL98486.1"/>
    <property type="molecule type" value="Genomic_DNA"/>
</dbReference>
<organism evidence="1 2">
    <name type="scientific">Rattus norvegicus</name>
    <name type="common">Rat</name>
    <dbReference type="NCBI Taxonomy" id="10116"/>
    <lineage>
        <taxon>Eukaryota</taxon>
        <taxon>Metazoa</taxon>
        <taxon>Chordata</taxon>
        <taxon>Craniata</taxon>
        <taxon>Vertebrata</taxon>
        <taxon>Euteleostomi</taxon>
        <taxon>Mammalia</taxon>
        <taxon>Eutheria</taxon>
        <taxon>Euarchontoglires</taxon>
        <taxon>Glires</taxon>
        <taxon>Rodentia</taxon>
        <taxon>Myomorpha</taxon>
        <taxon>Muroidea</taxon>
        <taxon>Muridae</taxon>
        <taxon>Murinae</taxon>
        <taxon>Rattus</taxon>
    </lineage>
</organism>
<dbReference type="AlphaFoldDB" id="A6IIB6"/>
<evidence type="ECO:0000313" key="2">
    <source>
        <dbReference type="Proteomes" id="UP000234681"/>
    </source>
</evidence>
<accession>A6IIB6</accession>
<name>A6IIB6_RAT</name>
<proteinExistence type="predicted"/>